<sequence>MAIGDDFTIDYVNKRIYHSSGTTIYTVNALYSYLMDTFDELAQMDDPIPMSAQTPTEYTLINGWFMDDDSFKYLKSGAIKTDGYLNEIQILTLQSSGYTNAVSEDIGKTVKDDGADTGPLLAYNNTLRKWWVRYGSTIASGSAMTITSGTGAGTASANSTTGENLYANIYTLGSIEEDDNQQIYIEQDGARIFSGAEWWPESGSGTRHIDVLIKVREAGTEIDGAQITVFLRHYPSAGNADLYDHFGIDLSSGGRNAVPLATSPDLNNTSSHATVSGYSDVTIAFINGTINYSSISGAFTNLETVTGGTSGATALFVRQSSQSGSGTMTLANIVGSFQSGETITGGTSGKTATTSSTVTGAYYTGKAFTQGTEYNYSVIINCATRPLSEVYEYLKYVTRISSTFTMYPTATQQGGAVTWSTKEGQLYIRAHEDLQTSPTNIFSPVKASPFGTFAGGKFFGAQGIWVENMAASDVQSFQLIDTGGTTRTPPNQQTITIANLQSGDRVAVFRTTSGTTINKSMYTAASGNNSGNSTFVVNETISADTPASGSIRIVDTTDTSATREVRYTYTSWSSSTFSGLSPTLDRNYPETTTTAYVPYIDTTATGSSVSTTVIYVSDRSILVRVRRKTSPAILPFETTGTFASTGYSTTCIRTPDTIVT</sequence>
<accession>A0A7C4R2U6</accession>
<proteinExistence type="predicted"/>
<gene>
    <name evidence="1" type="ORF">ENT43_03630</name>
</gene>
<dbReference type="AlphaFoldDB" id="A0A7C4R2U6"/>
<protein>
    <submittedName>
        <fullName evidence="1">Uncharacterized protein</fullName>
    </submittedName>
</protein>
<dbReference type="EMBL" id="DSYQ01000019">
    <property type="protein sequence ID" value="HGT71322.1"/>
    <property type="molecule type" value="Genomic_DNA"/>
</dbReference>
<organism evidence="1">
    <name type="scientific">candidate division CPR3 bacterium</name>
    <dbReference type="NCBI Taxonomy" id="2268181"/>
    <lineage>
        <taxon>Bacteria</taxon>
        <taxon>Bacteria division CPR3</taxon>
    </lineage>
</organism>
<reference evidence="1" key="1">
    <citation type="journal article" date="2020" name="mSystems">
        <title>Genome- and Community-Level Interaction Insights into Carbon Utilization and Element Cycling Functions of Hydrothermarchaeota in Hydrothermal Sediment.</title>
        <authorList>
            <person name="Zhou Z."/>
            <person name="Liu Y."/>
            <person name="Xu W."/>
            <person name="Pan J."/>
            <person name="Luo Z.H."/>
            <person name="Li M."/>
        </authorList>
    </citation>
    <scope>NUCLEOTIDE SEQUENCE [LARGE SCALE GENOMIC DNA]</scope>
    <source>
        <strain evidence="1">SpSt-579</strain>
    </source>
</reference>
<name>A0A7C4R2U6_UNCC3</name>
<evidence type="ECO:0000313" key="1">
    <source>
        <dbReference type="EMBL" id="HGT71322.1"/>
    </source>
</evidence>
<comment type="caution">
    <text evidence="1">The sequence shown here is derived from an EMBL/GenBank/DDBJ whole genome shotgun (WGS) entry which is preliminary data.</text>
</comment>